<dbReference type="RefSeq" id="WP_210154505.1">
    <property type="nucleotide sequence ID" value="NZ_JAFCNB010000002.1"/>
</dbReference>
<dbReference type="Proteomes" id="UP000674234">
    <property type="component" value="Unassembled WGS sequence"/>
</dbReference>
<evidence type="ECO:0000256" key="5">
    <source>
        <dbReference type="SAM" id="Phobius"/>
    </source>
</evidence>
<evidence type="ECO:0000256" key="1">
    <source>
        <dbReference type="ARBA" id="ARBA00004141"/>
    </source>
</evidence>
<reference evidence="6" key="1">
    <citation type="submission" date="2021-02" db="EMBL/GenBank/DDBJ databases">
        <title>Draft genome sequence of Microbispora sp. RL4-1S isolated from rice leaves in Thailand.</title>
        <authorList>
            <person name="Muangham S."/>
            <person name="Duangmal K."/>
        </authorList>
    </citation>
    <scope>NUCLEOTIDE SEQUENCE</scope>
    <source>
        <strain evidence="6">RL4-1S</strain>
    </source>
</reference>
<comment type="subcellular location">
    <subcellularLocation>
        <location evidence="1">Membrane</location>
        <topology evidence="1">Multi-pass membrane protein</topology>
    </subcellularLocation>
</comment>
<name>A0A940WCX8_9ACTN</name>
<evidence type="ECO:0000313" key="6">
    <source>
        <dbReference type="EMBL" id="MBP2703219.1"/>
    </source>
</evidence>
<feature type="transmembrane region" description="Helical" evidence="5">
    <location>
        <begin position="71"/>
        <end position="92"/>
    </location>
</feature>
<dbReference type="Pfam" id="PF13564">
    <property type="entry name" value="DoxX_2"/>
    <property type="match status" value="1"/>
</dbReference>
<protein>
    <submittedName>
        <fullName evidence="6">DoxX family protein</fullName>
    </submittedName>
</protein>
<evidence type="ECO:0000313" key="7">
    <source>
        <dbReference type="Proteomes" id="UP000674234"/>
    </source>
</evidence>
<dbReference type="EMBL" id="JAFCNB010000002">
    <property type="protein sequence ID" value="MBP2703219.1"/>
    <property type="molecule type" value="Genomic_DNA"/>
</dbReference>
<evidence type="ECO:0000256" key="2">
    <source>
        <dbReference type="ARBA" id="ARBA00022692"/>
    </source>
</evidence>
<keyword evidence="7" id="KW-1185">Reference proteome</keyword>
<evidence type="ECO:0000256" key="4">
    <source>
        <dbReference type="ARBA" id="ARBA00023136"/>
    </source>
</evidence>
<keyword evidence="3 5" id="KW-1133">Transmembrane helix</keyword>
<dbReference type="InterPro" id="IPR032808">
    <property type="entry name" value="DoxX"/>
</dbReference>
<comment type="caution">
    <text evidence="6">The sequence shown here is derived from an EMBL/GenBank/DDBJ whole genome shotgun (WGS) entry which is preliminary data.</text>
</comment>
<gene>
    <name evidence="6" type="ORF">JOL79_05315</name>
</gene>
<evidence type="ECO:0000256" key="3">
    <source>
        <dbReference type="ARBA" id="ARBA00022989"/>
    </source>
</evidence>
<organism evidence="6 7">
    <name type="scientific">Microbispora oryzae</name>
    <dbReference type="NCBI Taxonomy" id="2806554"/>
    <lineage>
        <taxon>Bacteria</taxon>
        <taxon>Bacillati</taxon>
        <taxon>Actinomycetota</taxon>
        <taxon>Actinomycetes</taxon>
        <taxon>Streptosporangiales</taxon>
        <taxon>Streptosporangiaceae</taxon>
        <taxon>Microbispora</taxon>
    </lineage>
</organism>
<sequence>MNVFLWIVQAIVAGLLALSGLGKLAQPKDRLAGRYPWVRDMSSATVWLIGVLELLGAIGLIAPAATGVATVLTPIAATGIAVMMIFAAGLHLRRREPSGVAVTTVLIVLAALVAWGRFGPYGW</sequence>
<accession>A0A940WCX8</accession>
<dbReference type="AlphaFoldDB" id="A0A940WCX8"/>
<feature type="transmembrane region" description="Helical" evidence="5">
    <location>
        <begin position="6"/>
        <end position="25"/>
    </location>
</feature>
<keyword evidence="2 5" id="KW-0812">Transmembrane</keyword>
<keyword evidence="4 5" id="KW-0472">Membrane</keyword>
<dbReference type="GO" id="GO:0016020">
    <property type="term" value="C:membrane"/>
    <property type="evidence" value="ECO:0007669"/>
    <property type="project" value="UniProtKB-SubCell"/>
</dbReference>
<proteinExistence type="predicted"/>
<feature type="transmembrane region" description="Helical" evidence="5">
    <location>
        <begin position="99"/>
        <end position="118"/>
    </location>
</feature>
<feature type="transmembrane region" description="Helical" evidence="5">
    <location>
        <begin position="46"/>
        <end position="65"/>
    </location>
</feature>